<dbReference type="EMBL" id="QEAP01000336">
    <property type="protein sequence ID" value="TPX68838.1"/>
    <property type="molecule type" value="Genomic_DNA"/>
</dbReference>
<evidence type="ECO:0000313" key="7">
    <source>
        <dbReference type="EMBL" id="TPX68838.1"/>
    </source>
</evidence>
<proteinExistence type="predicted"/>
<accession>A0A507F0C5</accession>
<dbReference type="InterPro" id="IPR036047">
    <property type="entry name" value="F-box-like_dom_sf"/>
</dbReference>
<dbReference type="SUPFAM" id="SSF81383">
    <property type="entry name" value="F-box domain"/>
    <property type="match status" value="1"/>
</dbReference>
<dbReference type="InterPro" id="IPR003591">
    <property type="entry name" value="Leu-rich_rpt_typical-subtyp"/>
</dbReference>
<keyword evidence="3" id="KW-0433">Leucine-rich repeat</keyword>
<dbReference type="InterPro" id="IPR001810">
    <property type="entry name" value="F-box_dom"/>
</dbReference>
<dbReference type="AlphaFoldDB" id="A0A507F0C5"/>
<dbReference type="STRING" id="246404.A0A507F0C5"/>
<dbReference type="InterPro" id="IPR053211">
    <property type="entry name" value="DNA_repair-toleration"/>
</dbReference>
<dbReference type="InterPro" id="IPR001611">
    <property type="entry name" value="Leu-rich_rpt"/>
</dbReference>
<evidence type="ECO:0000256" key="3">
    <source>
        <dbReference type="ARBA" id="ARBA00022614"/>
    </source>
</evidence>
<comment type="caution">
    <text evidence="7">The sequence shown here is derived from an EMBL/GenBank/DDBJ whole genome shotgun (WGS) entry which is preliminary data.</text>
</comment>
<keyword evidence="2" id="KW-0472">Membrane</keyword>
<reference evidence="7 8" key="1">
    <citation type="journal article" date="2019" name="Sci. Rep.">
        <title>Comparative genomics of chytrid fungi reveal insights into the obligate biotrophic and pathogenic lifestyle of Synchytrium endobioticum.</title>
        <authorList>
            <person name="van de Vossenberg B.T.L.H."/>
            <person name="Warris S."/>
            <person name="Nguyen H.D.T."/>
            <person name="van Gent-Pelzer M.P.E."/>
            <person name="Joly D.L."/>
            <person name="van de Geest H.C."/>
            <person name="Bonants P.J.M."/>
            <person name="Smith D.S."/>
            <person name="Levesque C.A."/>
            <person name="van der Lee T.A.J."/>
        </authorList>
    </citation>
    <scope>NUCLEOTIDE SEQUENCE [LARGE SCALE GENOMIC DNA]</scope>
    <source>
        <strain evidence="7 8">CBS 675.73</strain>
    </source>
</reference>
<evidence type="ECO:0000256" key="1">
    <source>
        <dbReference type="ARBA" id="ARBA00004236"/>
    </source>
</evidence>
<gene>
    <name evidence="7" type="ORF">CcCBS67573_g07023</name>
</gene>
<dbReference type="Pfam" id="PF23598">
    <property type="entry name" value="LRR_14"/>
    <property type="match status" value="1"/>
</dbReference>
<dbReference type="Pfam" id="PF00560">
    <property type="entry name" value="LRR_1"/>
    <property type="match status" value="5"/>
</dbReference>
<keyword evidence="5" id="KW-0677">Repeat</keyword>
<name>A0A507F0C5_9FUNG</name>
<evidence type="ECO:0000313" key="8">
    <source>
        <dbReference type="Proteomes" id="UP000320333"/>
    </source>
</evidence>
<dbReference type="SUPFAM" id="SSF52047">
    <property type="entry name" value="RNI-like"/>
    <property type="match status" value="1"/>
</dbReference>
<dbReference type="Gene3D" id="3.80.10.10">
    <property type="entry name" value="Ribonuclease Inhibitor"/>
    <property type="match status" value="4"/>
</dbReference>
<evidence type="ECO:0000256" key="2">
    <source>
        <dbReference type="ARBA" id="ARBA00022475"/>
    </source>
</evidence>
<dbReference type="FunFam" id="3.80.10.10:FF:000041">
    <property type="entry name" value="LRR receptor-like serine/threonine-protein kinase ERECTA"/>
    <property type="match status" value="1"/>
</dbReference>
<dbReference type="PANTHER" id="PTHR48060:SF21">
    <property type="entry name" value="L DOMAIN-LIKE PROTEIN"/>
    <property type="match status" value="1"/>
</dbReference>
<dbReference type="Pfam" id="PF12937">
    <property type="entry name" value="F-box-like"/>
    <property type="match status" value="1"/>
</dbReference>
<evidence type="ECO:0000256" key="5">
    <source>
        <dbReference type="ARBA" id="ARBA00022737"/>
    </source>
</evidence>
<dbReference type="FunFam" id="3.80.10.10:FF:000719">
    <property type="entry name" value="MDIS1-interacting receptor like kinase 2 isoform A"/>
    <property type="match status" value="1"/>
</dbReference>
<comment type="subcellular location">
    <subcellularLocation>
        <location evidence="1">Cell membrane</location>
    </subcellularLocation>
</comment>
<dbReference type="InterPro" id="IPR055414">
    <property type="entry name" value="LRR_R13L4/SHOC2-like"/>
</dbReference>
<sequence length="449" mass="49292">MGAAVSSAVSGSLMSVSTVRSKRRAVSSLNACPLAPEHHPGCLDVLPPEVWILILSWLPPHEFSRFRSVCKSFDEFIASRHFAILNLERHIGLEHPTVESNTAPDAFDKLLSSWPLMYQSIYLEIKNAKRLREIKWKHARFQNPCIPLSLGELTNLETLELSFSNLSGEIPKALGRLHNLQELSLNYNTLTGNIPALPPSLKVLRLNSNDLSGRIPDHIFSLNLERLNLMHNLFQGSIPSSIGNSVNLTILSLNGNFLAGSIPSEIGSLMNLRELYLNNNNLTGSLPATIGNLIRLHKLDISRNELGGSLPSELGNLRQLQQLDLQHNSFSGPLPSALGRLENLVDLHASNNRFTGAIPAELGNTVLEHLYLYDNQLSGCLPSSFGSLAGLRVLDVSRNRLSGYIPSEYSSLMRLKEIHVGGNLGVVISPSVHHESAEYAKLVASLVSK</sequence>
<feature type="domain" description="F-box" evidence="6">
    <location>
        <begin position="40"/>
        <end position="87"/>
    </location>
</feature>
<dbReference type="GO" id="GO:0005886">
    <property type="term" value="C:plasma membrane"/>
    <property type="evidence" value="ECO:0007669"/>
    <property type="project" value="UniProtKB-SubCell"/>
</dbReference>
<dbReference type="Proteomes" id="UP000320333">
    <property type="component" value="Unassembled WGS sequence"/>
</dbReference>
<dbReference type="PROSITE" id="PS50181">
    <property type="entry name" value="FBOX"/>
    <property type="match status" value="1"/>
</dbReference>
<dbReference type="InterPro" id="IPR032675">
    <property type="entry name" value="LRR_dom_sf"/>
</dbReference>
<dbReference type="PANTHER" id="PTHR48060">
    <property type="entry name" value="DNA DAMAGE-REPAIR/TOLERATION PROTEIN DRT100"/>
    <property type="match status" value="1"/>
</dbReference>
<dbReference type="SMART" id="SM00369">
    <property type="entry name" value="LRR_TYP"/>
    <property type="match status" value="7"/>
</dbReference>
<evidence type="ECO:0000259" key="6">
    <source>
        <dbReference type="PROSITE" id="PS50181"/>
    </source>
</evidence>
<keyword evidence="4" id="KW-0732">Signal</keyword>
<organism evidence="7 8">
    <name type="scientific">Chytriomyces confervae</name>
    <dbReference type="NCBI Taxonomy" id="246404"/>
    <lineage>
        <taxon>Eukaryota</taxon>
        <taxon>Fungi</taxon>
        <taxon>Fungi incertae sedis</taxon>
        <taxon>Chytridiomycota</taxon>
        <taxon>Chytridiomycota incertae sedis</taxon>
        <taxon>Chytridiomycetes</taxon>
        <taxon>Chytridiales</taxon>
        <taxon>Chytriomycetaceae</taxon>
        <taxon>Chytriomyces</taxon>
    </lineage>
</organism>
<evidence type="ECO:0000256" key="4">
    <source>
        <dbReference type="ARBA" id="ARBA00022729"/>
    </source>
</evidence>
<dbReference type="FunFam" id="3.80.10.10:FF:000383">
    <property type="entry name" value="Leucine-rich repeat receptor protein kinase EMS1"/>
    <property type="match status" value="1"/>
</dbReference>
<dbReference type="SMART" id="SM00256">
    <property type="entry name" value="FBOX"/>
    <property type="match status" value="1"/>
</dbReference>
<dbReference type="OrthoDB" id="676979at2759"/>
<keyword evidence="2" id="KW-1003">Cell membrane</keyword>
<protein>
    <recommendedName>
        <fullName evidence="6">F-box domain-containing protein</fullName>
    </recommendedName>
</protein>
<keyword evidence="8" id="KW-1185">Reference proteome</keyword>
<dbReference type="Gene3D" id="1.20.1280.50">
    <property type="match status" value="1"/>
</dbReference>